<keyword evidence="3 7" id="KW-0812">Transmembrane</keyword>
<evidence type="ECO:0000256" key="3">
    <source>
        <dbReference type="ARBA" id="ARBA00022692"/>
    </source>
</evidence>
<dbReference type="EMBL" id="CP065956">
    <property type="protein sequence ID" value="QSR87321.1"/>
    <property type="molecule type" value="Genomic_DNA"/>
</dbReference>
<accession>A0ABX7PWE9</accession>
<feature type="transmembrane region" description="Helical" evidence="7">
    <location>
        <begin position="74"/>
        <end position="101"/>
    </location>
</feature>
<comment type="subcellular location">
    <subcellularLocation>
        <location evidence="1">Endoplasmic reticulum membrane</location>
        <topology evidence="1">Multi-pass membrane protein</topology>
    </subcellularLocation>
</comment>
<feature type="domain" description="Lipase maturation factor 1/2 N-terminal" evidence="8">
    <location>
        <begin position="129"/>
        <end position="289"/>
    </location>
</feature>
<dbReference type="Pfam" id="PF06762">
    <property type="entry name" value="LMF1"/>
    <property type="match status" value="1"/>
</dbReference>
<keyword evidence="6 7" id="KW-0472">Membrane</keyword>
<feature type="transmembrane region" description="Helical" evidence="7">
    <location>
        <begin position="21"/>
        <end position="54"/>
    </location>
</feature>
<evidence type="ECO:0000256" key="7">
    <source>
        <dbReference type="SAM" id="Phobius"/>
    </source>
</evidence>
<dbReference type="InterPro" id="IPR057433">
    <property type="entry name" value="LMF1/2_C"/>
</dbReference>
<dbReference type="InterPro" id="IPR009613">
    <property type="entry name" value="LMF"/>
</dbReference>
<feature type="transmembrane region" description="Helical" evidence="7">
    <location>
        <begin position="164"/>
        <end position="183"/>
    </location>
</feature>
<keyword evidence="4" id="KW-0256">Endoplasmic reticulum</keyword>
<sequence length="524" mass="61312">MKIPALKIPFKNIENPLALWLFCRFLSLIYLVAFFSLSLQILGLIGAGGILPVFPFLRFVRENMGWERFFFVPTLFWLIPPTDLVLELGTFLGIFLSLLLFLNIAPSIVSLVLWFLYLSYVSAGQVFFNFQWDGLLLECGLLSSLFLPWKLSCRFTMLTSSSSWTTFLFHWLLFKLMFLSGLVKLESHDPTWRALTALKYHYETEPLPTPPAWYFYHLPMKFHEITTFLVLFIELVVPFAIFLGKTARKICFVLFSFFQLFIILTGNHAFFNWLSLALCLTLLDDDFIKKIIPYFSSFSPCPCPTFQKRIIPFLSFLVLFISLLFFLESFSFPYPQGIKKLLYFLGTFRSINNYGAFAVMTTRRPEIIIEGSKDGIEWKEYPFRWKPDNPYKAPSFVSPYHPRMDWQMWFAALSTPRENPWFVSLLSCLLKGNKEVIKLFKENPFPSSPPKYIRALLYVYEYSSPSEKREKKLWWHRTYLGLYFPPSSLLPEFKSNQTKTPIYPKTAGSLKDLRYPLGFLGSFE</sequence>
<evidence type="ECO:0000256" key="1">
    <source>
        <dbReference type="ARBA" id="ARBA00004477"/>
    </source>
</evidence>
<feature type="transmembrane region" description="Helical" evidence="7">
    <location>
        <begin position="225"/>
        <end position="243"/>
    </location>
</feature>
<comment type="similarity">
    <text evidence="2">Belongs to the lipase maturation factor family.</text>
</comment>
<feature type="transmembrane region" description="Helical" evidence="7">
    <location>
        <begin position="250"/>
        <end position="271"/>
    </location>
</feature>
<feature type="transmembrane region" description="Helical" evidence="7">
    <location>
        <begin position="310"/>
        <end position="330"/>
    </location>
</feature>
<dbReference type="RefSeq" id="WP_206847769.1">
    <property type="nucleotide sequence ID" value="NZ_CP065956.1"/>
</dbReference>
<evidence type="ECO:0000256" key="6">
    <source>
        <dbReference type="ARBA" id="ARBA00023136"/>
    </source>
</evidence>
<evidence type="ECO:0000313" key="11">
    <source>
        <dbReference type="Proteomes" id="UP000663088"/>
    </source>
</evidence>
<evidence type="ECO:0000259" key="8">
    <source>
        <dbReference type="Pfam" id="PF06762"/>
    </source>
</evidence>
<evidence type="ECO:0000256" key="4">
    <source>
        <dbReference type="ARBA" id="ARBA00022824"/>
    </source>
</evidence>
<dbReference type="Proteomes" id="UP000663088">
    <property type="component" value="Chromosome"/>
</dbReference>
<evidence type="ECO:0000256" key="5">
    <source>
        <dbReference type="ARBA" id="ARBA00022989"/>
    </source>
</evidence>
<evidence type="ECO:0000259" key="9">
    <source>
        <dbReference type="Pfam" id="PF25179"/>
    </source>
</evidence>
<dbReference type="InterPro" id="IPR057434">
    <property type="entry name" value="LMF1/2_N"/>
</dbReference>
<evidence type="ECO:0000313" key="10">
    <source>
        <dbReference type="EMBL" id="QSR87321.1"/>
    </source>
</evidence>
<dbReference type="PANTHER" id="PTHR14463">
    <property type="entry name" value="LIPASE MATURATION FACTOR"/>
    <property type="match status" value="1"/>
</dbReference>
<name>A0ABX7PWE9_9BACT</name>
<evidence type="ECO:0000256" key="2">
    <source>
        <dbReference type="ARBA" id="ARBA00005512"/>
    </source>
</evidence>
<proteinExistence type="inferred from homology"/>
<protein>
    <submittedName>
        <fullName evidence="10">Lipase maturation factor family protein</fullName>
    </submittedName>
</protein>
<feature type="transmembrane region" description="Helical" evidence="7">
    <location>
        <begin position="134"/>
        <end position="152"/>
    </location>
</feature>
<organism evidence="10 11">
    <name type="scientific">Candidatus Methylacidiphilum infernorum</name>
    <dbReference type="NCBI Taxonomy" id="511746"/>
    <lineage>
        <taxon>Bacteria</taxon>
        <taxon>Pseudomonadati</taxon>
        <taxon>Verrucomicrobiota</taxon>
        <taxon>Methylacidiphilae</taxon>
        <taxon>Methylacidiphilales</taxon>
        <taxon>Methylacidiphilaceae</taxon>
        <taxon>Methylacidiphilum (ex Ratnadevi et al. 2023)</taxon>
    </lineage>
</organism>
<dbReference type="Pfam" id="PF25179">
    <property type="entry name" value="LMF1_C"/>
    <property type="match status" value="1"/>
</dbReference>
<gene>
    <name evidence="10" type="ORF">EM20IM_03045</name>
</gene>
<reference evidence="10 11" key="1">
    <citation type="submission" date="2020-12" db="EMBL/GenBank/DDBJ databases">
        <authorList>
            <person name="Awala S.I."/>
            <person name="Gwak J.-H."/>
            <person name="Kim S.-J."/>
            <person name="Rhee S.-K."/>
        </authorList>
    </citation>
    <scope>NUCLEOTIDE SEQUENCE [LARGE SCALE GENOMIC DNA]</scope>
    <source>
        <strain evidence="10 11">IT5</strain>
    </source>
</reference>
<feature type="domain" description="Lipase maturation factor 1/2 C-terminal" evidence="9">
    <location>
        <begin position="351"/>
        <end position="485"/>
    </location>
</feature>
<keyword evidence="5 7" id="KW-1133">Transmembrane helix</keyword>
<keyword evidence="11" id="KW-1185">Reference proteome</keyword>